<dbReference type="EMBL" id="NZEX01000047">
    <property type="protein sequence ID" value="MAH62722.1"/>
    <property type="molecule type" value="Genomic_DNA"/>
</dbReference>
<organism evidence="1 2">
    <name type="scientific">SAR324 cluster bacterium</name>
    <dbReference type="NCBI Taxonomy" id="2024889"/>
    <lineage>
        <taxon>Bacteria</taxon>
        <taxon>Deltaproteobacteria</taxon>
        <taxon>SAR324 cluster</taxon>
    </lineage>
</organism>
<sequence>MKFQQVQELWEINPNQFLGLFSPPGQKEHQLFAAICGAAVRGKTDLVRISSQELEKESGLKSDELSAMLVQLEKKGVARRIKESR</sequence>
<proteinExistence type="predicted"/>
<reference evidence="2" key="1">
    <citation type="submission" date="2017-09" db="EMBL/GenBank/DDBJ databases">
        <title>The Reconstruction of 2,631 Draft Metagenome-Assembled Genomes from the Global Oceans.</title>
        <authorList>
            <person name="Tully B.J."/>
            <person name="Graham E.D."/>
            <person name="Heidelberg J.F."/>
        </authorList>
    </citation>
    <scope>NUCLEOTIDE SEQUENCE [LARGE SCALE GENOMIC DNA]</scope>
</reference>
<protein>
    <recommendedName>
        <fullName evidence="3">DprA winged helix domain-containing protein</fullName>
    </recommendedName>
</protein>
<dbReference type="AlphaFoldDB" id="A0A2D6YHV3"/>
<gene>
    <name evidence="1" type="ORF">CMN54_04585</name>
</gene>
<evidence type="ECO:0008006" key="3">
    <source>
        <dbReference type="Google" id="ProtNLM"/>
    </source>
</evidence>
<accession>A0A2D6YHV3</accession>
<evidence type="ECO:0000313" key="2">
    <source>
        <dbReference type="Proteomes" id="UP000226525"/>
    </source>
</evidence>
<name>A0A2D6YHV3_9DELT</name>
<comment type="caution">
    <text evidence="1">The sequence shown here is derived from an EMBL/GenBank/DDBJ whole genome shotgun (WGS) entry which is preliminary data.</text>
</comment>
<evidence type="ECO:0000313" key="1">
    <source>
        <dbReference type="EMBL" id="MAH62722.1"/>
    </source>
</evidence>
<dbReference type="Proteomes" id="UP000226525">
    <property type="component" value="Unassembled WGS sequence"/>
</dbReference>